<dbReference type="PRINTS" id="PR00502">
    <property type="entry name" value="NUDIXFAMILY"/>
</dbReference>
<reference evidence="5" key="1">
    <citation type="submission" date="2017-09" db="EMBL/GenBank/DDBJ databases">
        <title>Depth-based differentiation of microbial function through sediment-hosted aquifers and enrichment of novel symbionts in the deep terrestrial subsurface.</title>
        <authorList>
            <person name="Probst A.J."/>
            <person name="Ladd B."/>
            <person name="Jarett J.K."/>
            <person name="Geller-Mcgrath D.E."/>
            <person name="Sieber C.M.K."/>
            <person name="Emerson J.B."/>
            <person name="Anantharaman K."/>
            <person name="Thomas B.C."/>
            <person name="Malmstrom R."/>
            <person name="Stieglmeier M."/>
            <person name="Klingl A."/>
            <person name="Woyke T."/>
            <person name="Ryan C.M."/>
            <person name="Banfield J.F."/>
        </authorList>
    </citation>
    <scope>NUCLEOTIDE SEQUENCE [LARGE SCALE GENOMIC DNA]</scope>
</reference>
<dbReference type="InterPro" id="IPR020084">
    <property type="entry name" value="NUDIX_hydrolase_CS"/>
</dbReference>
<dbReference type="CDD" id="cd18873">
    <property type="entry name" value="NUDIX_NadM_like"/>
    <property type="match status" value="1"/>
</dbReference>
<dbReference type="SUPFAM" id="SSF55811">
    <property type="entry name" value="Nudix"/>
    <property type="match status" value="1"/>
</dbReference>
<feature type="domain" description="Nudix hydrolase" evidence="3">
    <location>
        <begin position="6"/>
        <end position="134"/>
    </location>
</feature>
<proteinExistence type="inferred from homology"/>
<dbReference type="PANTHER" id="PTHR43736:SF1">
    <property type="entry name" value="DIHYDRONEOPTERIN TRIPHOSPHATE DIPHOSPHATASE"/>
    <property type="match status" value="1"/>
</dbReference>
<evidence type="ECO:0000256" key="2">
    <source>
        <dbReference type="RuleBase" id="RU003476"/>
    </source>
</evidence>
<comment type="similarity">
    <text evidence="2">Belongs to the Nudix hydrolase family.</text>
</comment>
<accession>A0A2H0TIZ0</accession>
<dbReference type="InterPro" id="IPR000086">
    <property type="entry name" value="NUDIX_hydrolase_dom"/>
</dbReference>
<dbReference type="PROSITE" id="PS51462">
    <property type="entry name" value="NUDIX"/>
    <property type="match status" value="1"/>
</dbReference>
<dbReference type="Proteomes" id="UP000228909">
    <property type="component" value="Unassembled WGS sequence"/>
</dbReference>
<dbReference type="EMBL" id="PFCK01000065">
    <property type="protein sequence ID" value="PIR71516.1"/>
    <property type="molecule type" value="Genomic_DNA"/>
</dbReference>
<evidence type="ECO:0000259" key="3">
    <source>
        <dbReference type="PROSITE" id="PS51462"/>
    </source>
</evidence>
<dbReference type="AlphaFoldDB" id="A0A2H0TIZ0"/>
<dbReference type="PROSITE" id="PS00893">
    <property type="entry name" value="NUDIX_BOX"/>
    <property type="match status" value="1"/>
</dbReference>
<dbReference type="Pfam" id="PF00293">
    <property type="entry name" value="NUDIX"/>
    <property type="match status" value="1"/>
</dbReference>
<dbReference type="InterPro" id="IPR020476">
    <property type="entry name" value="Nudix_hydrolase"/>
</dbReference>
<organism evidence="4 5">
    <name type="scientific">Candidatus Nealsonbacteria bacterium CG10_big_fil_rev_8_21_14_0_10_37_25</name>
    <dbReference type="NCBI Taxonomy" id="1974711"/>
    <lineage>
        <taxon>Bacteria</taxon>
        <taxon>Candidatus Nealsoniibacteriota</taxon>
    </lineage>
</organism>
<dbReference type="GO" id="GO:0016787">
    <property type="term" value="F:hydrolase activity"/>
    <property type="evidence" value="ECO:0007669"/>
    <property type="project" value="UniProtKB-KW"/>
</dbReference>
<dbReference type="PANTHER" id="PTHR43736">
    <property type="entry name" value="ADP-RIBOSE PYROPHOSPHATASE"/>
    <property type="match status" value="1"/>
</dbReference>
<name>A0A2H0TIZ0_9BACT</name>
<protein>
    <submittedName>
        <fullName evidence="4">ADP-ribose pyrophosphatase</fullName>
    </submittedName>
</protein>
<keyword evidence="1 2" id="KW-0378">Hydrolase</keyword>
<comment type="caution">
    <text evidence="4">The sequence shown here is derived from an EMBL/GenBank/DDBJ whole genome shotgun (WGS) entry which is preliminary data.</text>
</comment>
<gene>
    <name evidence="4" type="ORF">COU43_02330</name>
</gene>
<dbReference type="InterPro" id="IPR015797">
    <property type="entry name" value="NUDIX_hydrolase-like_dom_sf"/>
</dbReference>
<dbReference type="Gene3D" id="3.90.79.10">
    <property type="entry name" value="Nucleoside Triphosphate Pyrophosphohydrolase"/>
    <property type="match status" value="1"/>
</dbReference>
<evidence type="ECO:0000256" key="1">
    <source>
        <dbReference type="ARBA" id="ARBA00022801"/>
    </source>
</evidence>
<sequence>MTKLKSPILTTDGIILKNRKILLVKRQTPPFIGYWVIPGGHVDYGEMVEEALKREMKEELGITVKIKKLIGVYSDPKRDPRYHTVAVVYLCQKIKGKISLNREASEFKYFSLKKLPKKIGFDHRKIINDLRKTIK</sequence>
<evidence type="ECO:0000313" key="5">
    <source>
        <dbReference type="Proteomes" id="UP000228909"/>
    </source>
</evidence>
<evidence type="ECO:0000313" key="4">
    <source>
        <dbReference type="EMBL" id="PIR71516.1"/>
    </source>
</evidence>